<evidence type="ECO:0000313" key="3">
    <source>
        <dbReference type="Proteomes" id="UP000237822"/>
    </source>
</evidence>
<dbReference type="EMBL" id="PVTI01000003">
    <property type="protein sequence ID" value="PRY62823.1"/>
    <property type="molecule type" value="Genomic_DNA"/>
</dbReference>
<dbReference type="AlphaFoldDB" id="A0A2T0UY14"/>
<dbReference type="Pfam" id="PF19674">
    <property type="entry name" value="DUF6177"/>
    <property type="match status" value="1"/>
</dbReference>
<proteinExistence type="predicted"/>
<sequence>MTTEPGVADVATPEAHVLVQQRRVVAKSPWLVAFITEALTAGRQGFVVTPPHTALTHATASLLAETGTRWIVDGGKGPYDGFGGRRVAWTGRTYELGEDLHPDFTPQPDVDLFTLTLTLEVLHPMTGDLTVGGVVAEVLETLELDHPLSCGVVEPTSEAFSPDWITESARAASPEGTTFVVVAPRAEAVVRITPEPVGILERVDIEAALERPLTHEHRERLAGLAVRLGARYLMVGYHRAVGGRYVPPRLTGPVVPHLMITAETLLGMAVTEAAEVAGDEATILPGPPPALRLDYDLPERAGEALQGDGGRDSGPEDNPIMRHYRFAQAVAERVGVPPERGNS</sequence>
<organism evidence="2 3">
    <name type="scientific">Knoellia remsis</name>
    <dbReference type="NCBI Taxonomy" id="407159"/>
    <lineage>
        <taxon>Bacteria</taxon>
        <taxon>Bacillati</taxon>
        <taxon>Actinomycetota</taxon>
        <taxon>Actinomycetes</taxon>
        <taxon>Micrococcales</taxon>
        <taxon>Intrasporangiaceae</taxon>
        <taxon>Knoellia</taxon>
    </lineage>
</organism>
<protein>
    <submittedName>
        <fullName evidence="2">Uncharacterized protein</fullName>
    </submittedName>
</protein>
<feature type="region of interest" description="Disordered" evidence="1">
    <location>
        <begin position="300"/>
        <end position="320"/>
    </location>
</feature>
<evidence type="ECO:0000256" key="1">
    <source>
        <dbReference type="SAM" id="MobiDB-lite"/>
    </source>
</evidence>
<evidence type="ECO:0000313" key="2">
    <source>
        <dbReference type="EMBL" id="PRY62823.1"/>
    </source>
</evidence>
<name>A0A2T0UY14_9MICO</name>
<gene>
    <name evidence="2" type="ORF">BCF74_10330</name>
</gene>
<accession>A0A2T0UY14</accession>
<dbReference type="InterPro" id="IPR046175">
    <property type="entry name" value="DUF6177"/>
</dbReference>
<dbReference type="Proteomes" id="UP000237822">
    <property type="component" value="Unassembled WGS sequence"/>
</dbReference>
<keyword evidence="3" id="KW-1185">Reference proteome</keyword>
<comment type="caution">
    <text evidence="2">The sequence shown here is derived from an EMBL/GenBank/DDBJ whole genome shotgun (WGS) entry which is preliminary data.</text>
</comment>
<reference evidence="2 3" key="1">
    <citation type="submission" date="2018-03" db="EMBL/GenBank/DDBJ databases">
        <title>Genomic Encyclopedia of Archaeal and Bacterial Type Strains, Phase II (KMG-II): from individual species to whole genera.</title>
        <authorList>
            <person name="Goeker M."/>
        </authorList>
    </citation>
    <scope>NUCLEOTIDE SEQUENCE [LARGE SCALE GENOMIC DNA]</scope>
    <source>
        <strain evidence="2 3">ATCC BAA-1496</strain>
    </source>
</reference>
<dbReference type="RefSeq" id="WP_106296407.1">
    <property type="nucleotide sequence ID" value="NZ_PVTI01000003.1"/>
</dbReference>